<gene>
    <name evidence="1" type="ORF">GCM10010917_31710</name>
</gene>
<keyword evidence="2" id="KW-1185">Reference proteome</keyword>
<name>A0ABQ1GI50_9BACL</name>
<protein>
    <submittedName>
        <fullName evidence="1">Uncharacterized protein</fullName>
    </submittedName>
</protein>
<organism evidence="1 2">
    <name type="scientific">Paenibacillus physcomitrellae</name>
    <dbReference type="NCBI Taxonomy" id="1619311"/>
    <lineage>
        <taxon>Bacteria</taxon>
        <taxon>Bacillati</taxon>
        <taxon>Bacillota</taxon>
        <taxon>Bacilli</taxon>
        <taxon>Bacillales</taxon>
        <taxon>Paenibacillaceae</taxon>
        <taxon>Paenibacillus</taxon>
    </lineage>
</organism>
<dbReference type="Proteomes" id="UP000609323">
    <property type="component" value="Unassembled WGS sequence"/>
</dbReference>
<evidence type="ECO:0000313" key="1">
    <source>
        <dbReference type="EMBL" id="GGA44091.1"/>
    </source>
</evidence>
<proteinExistence type="predicted"/>
<reference evidence="2" key="1">
    <citation type="journal article" date="2019" name="Int. J. Syst. Evol. Microbiol.">
        <title>The Global Catalogue of Microorganisms (GCM) 10K type strain sequencing project: providing services to taxonomists for standard genome sequencing and annotation.</title>
        <authorList>
            <consortium name="The Broad Institute Genomics Platform"/>
            <consortium name="The Broad Institute Genome Sequencing Center for Infectious Disease"/>
            <person name="Wu L."/>
            <person name="Ma J."/>
        </authorList>
    </citation>
    <scope>NUCLEOTIDE SEQUENCE [LARGE SCALE GENOMIC DNA]</scope>
    <source>
        <strain evidence="2">CGMCC 1.15044</strain>
    </source>
</reference>
<comment type="caution">
    <text evidence="1">The sequence shown here is derived from an EMBL/GenBank/DDBJ whole genome shotgun (WGS) entry which is preliminary data.</text>
</comment>
<accession>A0ABQ1GI50</accession>
<sequence length="156" mass="17556">MKTYLIDVQGQVTPCCSRSHIAYRFFLPRPGGKLCVDFAYGPKNLEDREKAKTLIEESVGLYVEEEFQEQAKARWESHLPLKNLITVSVDAPDGHRGAAHRHDPEQHLVISRDEASPGLEHGELFKGLWEVTLSVHAIVTDGCAYSLQIWQEEGDA</sequence>
<dbReference type="RefSeq" id="WP_094096035.1">
    <property type="nucleotide sequence ID" value="NZ_BMHF01000012.1"/>
</dbReference>
<dbReference type="EMBL" id="BMHF01000012">
    <property type="protein sequence ID" value="GGA44091.1"/>
    <property type="molecule type" value="Genomic_DNA"/>
</dbReference>
<evidence type="ECO:0000313" key="2">
    <source>
        <dbReference type="Proteomes" id="UP000609323"/>
    </source>
</evidence>